<dbReference type="InterPro" id="IPR009679">
    <property type="entry name" value="Phage_186_CII-like"/>
</dbReference>
<proteinExistence type="predicted"/>
<organism evidence="1 2">
    <name type="scientific">Sphingomonas abaci</name>
    <dbReference type="NCBI Taxonomy" id="237611"/>
    <lineage>
        <taxon>Bacteria</taxon>
        <taxon>Pseudomonadati</taxon>
        <taxon>Pseudomonadota</taxon>
        <taxon>Alphaproteobacteria</taxon>
        <taxon>Sphingomonadales</taxon>
        <taxon>Sphingomonadaceae</taxon>
        <taxon>Sphingomonas</taxon>
    </lineage>
</organism>
<dbReference type="GO" id="GO:0003677">
    <property type="term" value="F:DNA binding"/>
    <property type="evidence" value="ECO:0007669"/>
    <property type="project" value="InterPro"/>
</dbReference>
<dbReference type="Proteomes" id="UP000574769">
    <property type="component" value="Unassembled WGS sequence"/>
</dbReference>
<dbReference type="Pfam" id="PF06892">
    <property type="entry name" value="Phage_CP76"/>
    <property type="match status" value="1"/>
</dbReference>
<evidence type="ECO:0000313" key="1">
    <source>
        <dbReference type="EMBL" id="MBB4619127.1"/>
    </source>
</evidence>
<sequence>MSDNTLPIDERRLAEATKRAIKAAGNLAICADETGLSDSHLSRCSSINHRDSISIRDAVRIDALGDERGVPHVLSAMASILGCVVITLPEPVSDDRCLQGAVIELATELGDVARAVSESLCGSSDGGAELTAREAEALLPFVADLERATARIRHHAETKARPPEPPA</sequence>
<dbReference type="EMBL" id="JACHNY010000007">
    <property type="protein sequence ID" value="MBB4619127.1"/>
    <property type="molecule type" value="Genomic_DNA"/>
</dbReference>
<accession>A0A7W7EYX0</accession>
<keyword evidence="2" id="KW-1185">Reference proteome</keyword>
<dbReference type="AlphaFoldDB" id="A0A7W7EYX0"/>
<dbReference type="RefSeq" id="WP_184116572.1">
    <property type="nucleotide sequence ID" value="NZ_JACHNY010000007.1"/>
</dbReference>
<protein>
    <submittedName>
        <fullName evidence="1">Uncharacterized protein</fullName>
    </submittedName>
</protein>
<evidence type="ECO:0000313" key="2">
    <source>
        <dbReference type="Proteomes" id="UP000574769"/>
    </source>
</evidence>
<name>A0A7W7EYX0_9SPHN</name>
<comment type="caution">
    <text evidence="1">The sequence shown here is derived from an EMBL/GenBank/DDBJ whole genome shotgun (WGS) entry which is preliminary data.</text>
</comment>
<reference evidence="1 2" key="1">
    <citation type="submission" date="2020-08" db="EMBL/GenBank/DDBJ databases">
        <title>Genomic Encyclopedia of Type Strains, Phase IV (KMG-IV): sequencing the most valuable type-strain genomes for metagenomic binning, comparative biology and taxonomic classification.</title>
        <authorList>
            <person name="Goeker M."/>
        </authorList>
    </citation>
    <scope>NUCLEOTIDE SEQUENCE [LARGE SCALE GENOMIC DNA]</scope>
    <source>
        <strain evidence="1 2">DSM 15867</strain>
    </source>
</reference>
<gene>
    <name evidence="1" type="ORF">GGQ96_003277</name>
</gene>